<evidence type="ECO:0000256" key="12">
    <source>
        <dbReference type="RuleBase" id="RU010713"/>
    </source>
</evidence>
<protein>
    <recommendedName>
        <fullName evidence="12">Innexin</fullName>
    </recommendedName>
</protein>
<comment type="subcellular location">
    <subcellularLocation>
        <location evidence="1">Cell junction</location>
        <location evidence="1">Gap junction</location>
    </subcellularLocation>
    <subcellularLocation>
        <location evidence="2 12">Cell membrane</location>
        <topology evidence="2 12">Multi-pass membrane protein</topology>
    </subcellularLocation>
</comment>
<keyword evidence="8 12" id="KW-1133">Transmembrane helix</keyword>
<evidence type="ECO:0000256" key="7">
    <source>
        <dbReference type="ARBA" id="ARBA00022949"/>
    </source>
</evidence>
<keyword evidence="7" id="KW-0965">Cell junction</keyword>
<dbReference type="InterPro" id="IPR000990">
    <property type="entry name" value="Innexin"/>
</dbReference>
<feature type="transmembrane region" description="Helical" evidence="12">
    <location>
        <begin position="537"/>
        <end position="568"/>
    </location>
</feature>
<evidence type="ECO:0000256" key="3">
    <source>
        <dbReference type="ARBA" id="ARBA00022448"/>
    </source>
</evidence>
<dbReference type="PANTHER" id="PTHR11893:SF20">
    <property type="entry name" value="INNEXIN-3"/>
    <property type="match status" value="1"/>
</dbReference>
<organism evidence="14 15">
    <name type="scientific">Heterodera trifolii</name>
    <dbReference type="NCBI Taxonomy" id="157864"/>
    <lineage>
        <taxon>Eukaryota</taxon>
        <taxon>Metazoa</taxon>
        <taxon>Ecdysozoa</taxon>
        <taxon>Nematoda</taxon>
        <taxon>Chromadorea</taxon>
        <taxon>Rhabditida</taxon>
        <taxon>Tylenchina</taxon>
        <taxon>Tylenchomorpha</taxon>
        <taxon>Tylenchoidea</taxon>
        <taxon>Heteroderidae</taxon>
        <taxon>Heteroderinae</taxon>
        <taxon>Heterodera</taxon>
    </lineage>
</organism>
<evidence type="ECO:0000256" key="10">
    <source>
        <dbReference type="ARBA" id="ARBA00023136"/>
    </source>
</evidence>
<evidence type="ECO:0000313" key="14">
    <source>
        <dbReference type="EMBL" id="KAL3114496.1"/>
    </source>
</evidence>
<evidence type="ECO:0000256" key="1">
    <source>
        <dbReference type="ARBA" id="ARBA00004610"/>
    </source>
</evidence>
<evidence type="ECO:0000313" key="15">
    <source>
        <dbReference type="Proteomes" id="UP001620626"/>
    </source>
</evidence>
<feature type="transmembrane region" description="Helical" evidence="12">
    <location>
        <begin position="452"/>
        <end position="472"/>
    </location>
</feature>
<evidence type="ECO:0000256" key="4">
    <source>
        <dbReference type="ARBA" id="ARBA00022475"/>
    </source>
</evidence>
<dbReference type="PRINTS" id="PR01262">
    <property type="entry name" value="INNEXIN"/>
</dbReference>
<gene>
    <name evidence="12" type="primary">inx</name>
    <name evidence="14" type="ORF">niasHT_011625</name>
</gene>
<evidence type="ECO:0000256" key="5">
    <source>
        <dbReference type="ARBA" id="ARBA00022692"/>
    </source>
</evidence>
<keyword evidence="6" id="KW-0303">Gap junction</keyword>
<evidence type="ECO:0000256" key="11">
    <source>
        <dbReference type="ARBA" id="ARBA00023303"/>
    </source>
</evidence>
<comment type="caution">
    <text evidence="14">The sequence shown here is derived from an EMBL/GenBank/DDBJ whole genome shotgun (WGS) entry which is preliminary data.</text>
</comment>
<keyword evidence="4" id="KW-1003">Cell membrane</keyword>
<feature type="region of interest" description="Disordered" evidence="13">
    <location>
        <begin position="60"/>
        <end position="115"/>
    </location>
</feature>
<dbReference type="GO" id="GO:0034220">
    <property type="term" value="P:monoatomic ion transmembrane transport"/>
    <property type="evidence" value="ECO:0007669"/>
    <property type="project" value="UniProtKB-KW"/>
</dbReference>
<name>A0ABD2LH26_9BILA</name>
<accession>A0ABD2LH26</accession>
<evidence type="ECO:0000256" key="8">
    <source>
        <dbReference type="ARBA" id="ARBA00022989"/>
    </source>
</evidence>
<dbReference type="Proteomes" id="UP001620626">
    <property type="component" value="Unassembled WGS sequence"/>
</dbReference>
<reference evidence="14 15" key="1">
    <citation type="submission" date="2024-10" db="EMBL/GenBank/DDBJ databases">
        <authorList>
            <person name="Kim D."/>
        </authorList>
    </citation>
    <scope>NUCLEOTIDE SEQUENCE [LARGE SCALE GENOMIC DNA]</scope>
    <source>
        <strain evidence="14">BH-2024</strain>
    </source>
</reference>
<evidence type="ECO:0000256" key="6">
    <source>
        <dbReference type="ARBA" id="ARBA00022868"/>
    </source>
</evidence>
<dbReference type="GO" id="GO:0005886">
    <property type="term" value="C:plasma membrane"/>
    <property type="evidence" value="ECO:0007669"/>
    <property type="project" value="UniProtKB-SubCell"/>
</dbReference>
<keyword evidence="9 12" id="KW-0406">Ion transport</keyword>
<comment type="similarity">
    <text evidence="12">Belongs to the pannexin family.</text>
</comment>
<proteinExistence type="inferred from homology"/>
<keyword evidence="5 12" id="KW-0812">Transmembrane</keyword>
<keyword evidence="3 12" id="KW-0813">Transport</keyword>
<keyword evidence="10 12" id="KW-0472">Membrane</keyword>
<evidence type="ECO:0000256" key="2">
    <source>
        <dbReference type="ARBA" id="ARBA00004651"/>
    </source>
</evidence>
<dbReference type="InterPro" id="IPR011333">
    <property type="entry name" value="SKP1/BTB/POZ_sf"/>
</dbReference>
<dbReference type="PROSITE" id="PS51013">
    <property type="entry name" value="PANNEXIN"/>
    <property type="match status" value="1"/>
</dbReference>
<dbReference type="AlphaFoldDB" id="A0ABD2LH26"/>
<dbReference type="PANTHER" id="PTHR11893">
    <property type="entry name" value="INNEXIN"/>
    <property type="match status" value="1"/>
</dbReference>
<dbReference type="EMBL" id="JBICBT010000414">
    <property type="protein sequence ID" value="KAL3114496.1"/>
    <property type="molecule type" value="Genomic_DNA"/>
</dbReference>
<evidence type="ECO:0000256" key="9">
    <source>
        <dbReference type="ARBA" id="ARBA00023065"/>
    </source>
</evidence>
<dbReference type="Gene3D" id="3.30.710.10">
    <property type="entry name" value="Potassium Channel Kv1.1, Chain A"/>
    <property type="match status" value="1"/>
</dbReference>
<dbReference type="GO" id="GO:0005921">
    <property type="term" value="C:gap junction"/>
    <property type="evidence" value="ECO:0007669"/>
    <property type="project" value="UniProtKB-SubCell"/>
</dbReference>
<dbReference type="CDD" id="cd18186">
    <property type="entry name" value="BTB_POZ_ZBTB_KLHL-like"/>
    <property type="match status" value="1"/>
</dbReference>
<keyword evidence="11 12" id="KW-0407">Ion channel</keyword>
<dbReference type="Pfam" id="PF00876">
    <property type="entry name" value="Innexin"/>
    <property type="match status" value="1"/>
</dbReference>
<evidence type="ECO:0000256" key="13">
    <source>
        <dbReference type="SAM" id="MobiDB-lite"/>
    </source>
</evidence>
<feature type="transmembrane region" description="Helical" evidence="12">
    <location>
        <begin position="286"/>
        <end position="306"/>
    </location>
</feature>
<sequence>MLSLDDYLNGKGDESANLELSLFDEHFGKYAMEKEDWTGVAVEKKLGTFLMKEELEANLGTSPCDKQGKEAADEPAASDYLPCGDKQGKEAADEPAASDYLPCGDKQGKEAADEPAASDYLPCGALAASRASLQNGGKHYPSARRHRTDAIDKTAPTLDNGHKMDMANPDTLADRMKVLQSPAKCAYEHFLIEEKDEKELVPANRAILSASSDVFEAMFQKEATENANGTIGGEKKLGTAAARLINVQQLPFFGDEQLFYGKTLWDWIKKPRARFTDSIDRLNCHFVPLVLLFFVAMISANIIGFGGMEPMRCLRSPELNEEEREFALDYCTSKNQYYVAPEEGIPWANPERRARQLGYYHWVPILLLLQAMLFYLPNWLWNHLNQQSGIEFTKFIEEATKLKGMLLAPIKERQEQVSQLREKLSEAVLDRDPYRRIVGCRFGESMGAYVSLLYVCIKLLYLGNVASQFYLLNSFIGGDYQFWGLEVLKSLLNGQNWQDSAIFPRISLCDIQIRRLGDTPRYTLQCHLRINTYNEKIYLFIWWGFGLVAILTTINFVYYLFVLLLFPWTQERSVRHLLKQDKYREIVYSNNRRECRLIRRFAEHALRKDGILLFWFIEGHAGPIVARELMGELFEIYKTDMHEEDDEQPSEVSVVNEKVKGSFLAQNTGSLGDDTYGGIAQRFGNGDSRRRNAADIGTGGVSGGDGGGFLSSVFSRLGTAVLGHSSSSPSHRSHPYASASFYGRTPIKQV</sequence>
<keyword evidence="15" id="KW-1185">Reference proteome</keyword>
<comment type="function">
    <text evidence="12">Structural component of the gap junctions.</text>
</comment>
<feature type="transmembrane region" description="Helical" evidence="12">
    <location>
        <begin position="359"/>
        <end position="376"/>
    </location>
</feature>